<proteinExistence type="predicted"/>
<dbReference type="Proteomes" id="UP001208938">
    <property type="component" value="Unassembled WGS sequence"/>
</dbReference>
<evidence type="ECO:0000256" key="1">
    <source>
        <dbReference type="SAM" id="MobiDB-lite"/>
    </source>
</evidence>
<evidence type="ECO:0000313" key="2">
    <source>
        <dbReference type="EMBL" id="MCW1933454.1"/>
    </source>
</evidence>
<gene>
    <name evidence="2" type="ORF">OKW52_14610</name>
</gene>
<organism evidence="2 3">
    <name type="scientific">Pararhodobacter zhoushanensis</name>
    <dbReference type="NCBI Taxonomy" id="2479545"/>
    <lineage>
        <taxon>Bacteria</taxon>
        <taxon>Pseudomonadati</taxon>
        <taxon>Pseudomonadota</taxon>
        <taxon>Alphaproteobacteria</taxon>
        <taxon>Rhodobacterales</taxon>
        <taxon>Paracoccaceae</taxon>
        <taxon>Pararhodobacter</taxon>
    </lineage>
</organism>
<keyword evidence="3" id="KW-1185">Reference proteome</keyword>
<dbReference type="EMBL" id="JAPDFL010000001">
    <property type="protein sequence ID" value="MCW1933454.1"/>
    <property type="molecule type" value="Genomic_DNA"/>
</dbReference>
<dbReference type="RefSeq" id="WP_264506361.1">
    <property type="nucleotide sequence ID" value="NZ_JAPDFL010000001.1"/>
</dbReference>
<protein>
    <submittedName>
        <fullName evidence="2">Uncharacterized protein</fullName>
    </submittedName>
</protein>
<feature type="region of interest" description="Disordered" evidence="1">
    <location>
        <begin position="13"/>
        <end position="50"/>
    </location>
</feature>
<name>A0ABT3H0Y8_9RHOB</name>
<evidence type="ECO:0000313" key="3">
    <source>
        <dbReference type="Proteomes" id="UP001208938"/>
    </source>
</evidence>
<comment type="caution">
    <text evidence="2">The sequence shown here is derived from an EMBL/GenBank/DDBJ whole genome shotgun (WGS) entry which is preliminary data.</text>
</comment>
<sequence length="50" mass="5380">MAVSWLDLRAPDHARAARSSATRRKNALSFERSMGYGGAAAHPPLEGRGE</sequence>
<reference evidence="2 3" key="1">
    <citation type="submission" date="2022-10" db="EMBL/GenBank/DDBJ databases">
        <title>Pararhodobacter sp. nov., isolated from marine algae.</title>
        <authorList>
            <person name="Choi B.J."/>
            <person name="Kim J.M."/>
            <person name="Lee J.K."/>
            <person name="Choi D.G."/>
            <person name="Jeon C.O."/>
        </authorList>
    </citation>
    <scope>NUCLEOTIDE SEQUENCE [LARGE SCALE GENOMIC DNA]</scope>
    <source>
        <strain evidence="2 3">ZQ420</strain>
    </source>
</reference>
<accession>A0ABT3H0Y8</accession>